<keyword evidence="2" id="KW-1185">Reference proteome</keyword>
<dbReference type="Proteomes" id="UP000299102">
    <property type="component" value="Unassembled WGS sequence"/>
</dbReference>
<dbReference type="AlphaFoldDB" id="A0A4C1U1Y9"/>
<evidence type="ECO:0000313" key="2">
    <source>
        <dbReference type="Proteomes" id="UP000299102"/>
    </source>
</evidence>
<dbReference type="OrthoDB" id="411823at2759"/>
<sequence length="93" mass="10067">MELGTHVPARILLHGIPGRDVRAAQGDKEGQGRQDRLVNIFSDSKSSLQMLTAPKPTTLWPMQRAKTSGISLRKAGSAPILRGIRGNHGQRAC</sequence>
<protein>
    <submittedName>
        <fullName evidence="1">Uncharacterized protein</fullName>
    </submittedName>
</protein>
<gene>
    <name evidence="1" type="ORF">EVAR_82175_1</name>
</gene>
<organism evidence="1 2">
    <name type="scientific">Eumeta variegata</name>
    <name type="common">Bagworm moth</name>
    <name type="synonym">Eumeta japonica</name>
    <dbReference type="NCBI Taxonomy" id="151549"/>
    <lineage>
        <taxon>Eukaryota</taxon>
        <taxon>Metazoa</taxon>
        <taxon>Ecdysozoa</taxon>
        <taxon>Arthropoda</taxon>
        <taxon>Hexapoda</taxon>
        <taxon>Insecta</taxon>
        <taxon>Pterygota</taxon>
        <taxon>Neoptera</taxon>
        <taxon>Endopterygota</taxon>
        <taxon>Lepidoptera</taxon>
        <taxon>Glossata</taxon>
        <taxon>Ditrysia</taxon>
        <taxon>Tineoidea</taxon>
        <taxon>Psychidae</taxon>
        <taxon>Oiketicinae</taxon>
        <taxon>Eumeta</taxon>
    </lineage>
</organism>
<reference evidence="1 2" key="1">
    <citation type="journal article" date="2019" name="Commun. Biol.">
        <title>The bagworm genome reveals a unique fibroin gene that provides high tensile strength.</title>
        <authorList>
            <person name="Kono N."/>
            <person name="Nakamura H."/>
            <person name="Ohtoshi R."/>
            <person name="Tomita M."/>
            <person name="Numata K."/>
            <person name="Arakawa K."/>
        </authorList>
    </citation>
    <scope>NUCLEOTIDE SEQUENCE [LARGE SCALE GENOMIC DNA]</scope>
</reference>
<evidence type="ECO:0000313" key="1">
    <source>
        <dbReference type="EMBL" id="GBP20299.1"/>
    </source>
</evidence>
<accession>A0A4C1U1Y9</accession>
<proteinExistence type="predicted"/>
<name>A0A4C1U1Y9_EUMVA</name>
<comment type="caution">
    <text evidence="1">The sequence shown here is derived from an EMBL/GenBank/DDBJ whole genome shotgun (WGS) entry which is preliminary data.</text>
</comment>
<dbReference type="EMBL" id="BGZK01000116">
    <property type="protein sequence ID" value="GBP20299.1"/>
    <property type="molecule type" value="Genomic_DNA"/>
</dbReference>